<evidence type="ECO:0000256" key="7">
    <source>
        <dbReference type="SAM" id="SignalP"/>
    </source>
</evidence>
<gene>
    <name evidence="9" type="ORF">XM47_01710</name>
</gene>
<evidence type="ECO:0000313" key="9">
    <source>
        <dbReference type="EMBL" id="KMT66855.1"/>
    </source>
</evidence>
<dbReference type="GO" id="GO:0004423">
    <property type="term" value="F:iduronate-2-sulfatase activity"/>
    <property type="evidence" value="ECO:0007669"/>
    <property type="project" value="InterPro"/>
</dbReference>
<evidence type="ECO:0000256" key="2">
    <source>
        <dbReference type="ARBA" id="ARBA00008779"/>
    </source>
</evidence>
<feature type="signal peptide" evidence="7">
    <location>
        <begin position="1"/>
        <end position="23"/>
    </location>
</feature>
<dbReference type="Proteomes" id="UP000037600">
    <property type="component" value="Unassembled WGS sequence"/>
</dbReference>
<comment type="caution">
    <text evidence="9">The sequence shown here is derived from an EMBL/GenBank/DDBJ whole genome shotgun (WGS) entry which is preliminary data.</text>
</comment>
<evidence type="ECO:0000256" key="1">
    <source>
        <dbReference type="ARBA" id="ARBA00001913"/>
    </source>
</evidence>
<keyword evidence="4 7" id="KW-0732">Signal</keyword>
<protein>
    <recommendedName>
        <fullName evidence="8">Sulfatase N-terminal domain-containing protein</fullName>
    </recommendedName>
</protein>
<dbReference type="GO" id="GO:0046872">
    <property type="term" value="F:metal ion binding"/>
    <property type="evidence" value="ECO:0007669"/>
    <property type="project" value="UniProtKB-KW"/>
</dbReference>
<evidence type="ECO:0000256" key="6">
    <source>
        <dbReference type="ARBA" id="ARBA00022837"/>
    </source>
</evidence>
<dbReference type="PANTHER" id="PTHR45953:SF1">
    <property type="entry name" value="IDURONATE 2-SULFATASE"/>
    <property type="match status" value="1"/>
</dbReference>
<dbReference type="STRING" id="1513271.XM47_01710"/>
<evidence type="ECO:0000313" key="10">
    <source>
        <dbReference type="Proteomes" id="UP000037600"/>
    </source>
</evidence>
<dbReference type="RefSeq" id="WP_048688677.1">
    <property type="nucleotide sequence ID" value="NZ_KQ130482.1"/>
</dbReference>
<dbReference type="InterPro" id="IPR035874">
    <property type="entry name" value="IDS"/>
</dbReference>
<dbReference type="CDD" id="cd16030">
    <property type="entry name" value="iduronate-2-sulfatase"/>
    <property type="match status" value="1"/>
</dbReference>
<comment type="similarity">
    <text evidence="2">Belongs to the sulfatase family.</text>
</comment>
<dbReference type="InterPro" id="IPR000917">
    <property type="entry name" value="Sulfatase_N"/>
</dbReference>
<dbReference type="GO" id="GO:0005737">
    <property type="term" value="C:cytoplasm"/>
    <property type="evidence" value="ECO:0007669"/>
    <property type="project" value="TreeGrafter"/>
</dbReference>
<dbReference type="PANTHER" id="PTHR45953">
    <property type="entry name" value="IDURONATE 2-SULFATASE"/>
    <property type="match status" value="1"/>
</dbReference>
<keyword evidence="10" id="KW-1185">Reference proteome</keyword>
<dbReference type="PROSITE" id="PS00149">
    <property type="entry name" value="SULFATASE_2"/>
    <property type="match status" value="1"/>
</dbReference>
<accession>A0A0J8GVP5</accession>
<keyword evidence="3" id="KW-0479">Metal-binding</keyword>
<dbReference type="Pfam" id="PF00884">
    <property type="entry name" value="Sulfatase"/>
    <property type="match status" value="1"/>
</dbReference>
<feature type="chain" id="PRO_5005298783" description="Sulfatase N-terminal domain-containing protein" evidence="7">
    <location>
        <begin position="24"/>
        <end position="481"/>
    </location>
</feature>
<dbReference type="PATRIC" id="fig|1513271.3.peg.361"/>
<dbReference type="PROSITE" id="PS00523">
    <property type="entry name" value="SULFATASE_1"/>
    <property type="match status" value="1"/>
</dbReference>
<dbReference type="InterPro" id="IPR024607">
    <property type="entry name" value="Sulfatase_CS"/>
</dbReference>
<feature type="domain" description="Sulfatase N-terminal" evidence="8">
    <location>
        <begin position="33"/>
        <end position="367"/>
    </location>
</feature>
<sequence>MKRNIASTFILLFLSALSAQAHSADILKPTQQPNVLIFLIDDLRVDLGTYGSKHVISPNIDALADNGIKFTQAYAQQAICGPSRVSILTGLRPETTGLYTIDRAGRLRPNQPNVVSMPQLFKENGYKTISIGKVYHSTSDDTDNWTTHIKKLENFYSIKGNKETKFAYEAGDVADDFYKDGKVALDAIETLKKVKNDKFLMVVGFSKPHLPFNAPKKYWDLYQRDQFEVPSHSKPNNMYRLALTKWNELRMYGGIPKKGELDDELTKTLIHAYYASVSYMDAQLGKVMQALDELDLRKKTLVVFMSDHGYKLGEYGAWNKHTNMQLDTRVPLIISRETSAKYRLTGVASSALVENIDVFPTVARAAGLSLPKVDGQSLLPLLVNPNMSWDKAAYSLFNRGKKYMGVTVTDGAWRYTEWRNADTQEILFKELYDHRESEIAAANLSGKLAVKNIEANMADLLYKQYPTDAPSFNAKRSVNNK</sequence>
<keyword evidence="6" id="KW-0106">Calcium</keyword>
<reference evidence="9 10" key="1">
    <citation type="submission" date="2015-04" db="EMBL/GenBank/DDBJ databases">
        <title>Draft Genome Sequence of the Novel Agar-Digesting Marine Bacterium Q1.</title>
        <authorList>
            <person name="Li Y."/>
            <person name="Li D."/>
            <person name="Chen G."/>
            <person name="Du Z."/>
        </authorList>
    </citation>
    <scope>NUCLEOTIDE SEQUENCE [LARGE SCALE GENOMIC DNA]</scope>
    <source>
        <strain evidence="9 10">Q1</strain>
    </source>
</reference>
<dbReference type="AlphaFoldDB" id="A0A0J8GVP5"/>
<evidence type="ECO:0000256" key="4">
    <source>
        <dbReference type="ARBA" id="ARBA00022729"/>
    </source>
</evidence>
<dbReference type="InterPro" id="IPR017850">
    <property type="entry name" value="Alkaline_phosphatase_core_sf"/>
</dbReference>
<comment type="cofactor">
    <cofactor evidence="1">
        <name>Ca(2+)</name>
        <dbReference type="ChEBI" id="CHEBI:29108"/>
    </cofactor>
</comment>
<dbReference type="Gene3D" id="3.40.720.10">
    <property type="entry name" value="Alkaline Phosphatase, subunit A"/>
    <property type="match status" value="1"/>
</dbReference>
<evidence type="ECO:0000256" key="5">
    <source>
        <dbReference type="ARBA" id="ARBA00022801"/>
    </source>
</evidence>
<name>A0A0J8GVP5_9ALTE</name>
<evidence type="ECO:0000259" key="8">
    <source>
        <dbReference type="Pfam" id="PF00884"/>
    </source>
</evidence>
<dbReference type="SUPFAM" id="SSF53649">
    <property type="entry name" value="Alkaline phosphatase-like"/>
    <property type="match status" value="1"/>
</dbReference>
<dbReference type="OrthoDB" id="9760224at2"/>
<organism evidence="9 10">
    <name type="scientific">Catenovulum maritimum</name>
    <dbReference type="NCBI Taxonomy" id="1513271"/>
    <lineage>
        <taxon>Bacteria</taxon>
        <taxon>Pseudomonadati</taxon>
        <taxon>Pseudomonadota</taxon>
        <taxon>Gammaproteobacteria</taxon>
        <taxon>Alteromonadales</taxon>
        <taxon>Alteromonadaceae</taxon>
        <taxon>Catenovulum</taxon>
    </lineage>
</organism>
<evidence type="ECO:0000256" key="3">
    <source>
        <dbReference type="ARBA" id="ARBA00022723"/>
    </source>
</evidence>
<dbReference type="EMBL" id="LAZL01000002">
    <property type="protein sequence ID" value="KMT66855.1"/>
    <property type="molecule type" value="Genomic_DNA"/>
</dbReference>
<keyword evidence="5" id="KW-0378">Hydrolase</keyword>
<proteinExistence type="inferred from homology"/>